<keyword evidence="1" id="KW-1133">Transmembrane helix</keyword>
<proteinExistence type="predicted"/>
<evidence type="ECO:0000313" key="4">
    <source>
        <dbReference type="Proteomes" id="UP001530377"/>
    </source>
</evidence>
<dbReference type="InterPro" id="IPR029063">
    <property type="entry name" value="SAM-dependent_MTases_sf"/>
</dbReference>
<evidence type="ECO:0000256" key="1">
    <source>
        <dbReference type="SAM" id="Phobius"/>
    </source>
</evidence>
<comment type="caution">
    <text evidence="3">The sequence shown here is derived from an EMBL/GenBank/DDBJ whole genome shotgun (WGS) entry which is preliminary data.</text>
</comment>
<dbReference type="PANTHER" id="PTHR42912">
    <property type="entry name" value="METHYLTRANSFERASE"/>
    <property type="match status" value="1"/>
</dbReference>
<dbReference type="EMBL" id="JALLPB020000007">
    <property type="protein sequence ID" value="KAL3827184.1"/>
    <property type="molecule type" value="Genomic_DNA"/>
</dbReference>
<feature type="transmembrane region" description="Helical" evidence="1">
    <location>
        <begin position="20"/>
        <end position="39"/>
    </location>
</feature>
<protein>
    <recommendedName>
        <fullName evidence="2">Methyltransferase type 11 domain-containing protein</fullName>
    </recommendedName>
</protein>
<keyword evidence="1" id="KW-0472">Membrane</keyword>
<dbReference type="PANTHER" id="PTHR42912:SF80">
    <property type="entry name" value="METHYLTRANSFERASE DOMAIN-CONTAINING PROTEIN"/>
    <property type="match status" value="1"/>
</dbReference>
<feature type="domain" description="Methyltransferase type 11" evidence="2">
    <location>
        <begin position="221"/>
        <end position="342"/>
    </location>
</feature>
<evidence type="ECO:0000313" key="3">
    <source>
        <dbReference type="EMBL" id="KAL3827184.1"/>
    </source>
</evidence>
<reference evidence="3 4" key="1">
    <citation type="submission" date="2024-10" db="EMBL/GenBank/DDBJ databases">
        <title>Updated reference genomes for cyclostephanoid diatoms.</title>
        <authorList>
            <person name="Roberts W.R."/>
            <person name="Alverson A.J."/>
        </authorList>
    </citation>
    <scope>NUCLEOTIDE SEQUENCE [LARGE SCALE GENOMIC DNA]</scope>
    <source>
        <strain evidence="3 4">AJA228-03</strain>
    </source>
</reference>
<dbReference type="Proteomes" id="UP001530377">
    <property type="component" value="Unassembled WGS sequence"/>
</dbReference>
<keyword evidence="4" id="KW-1185">Reference proteome</keyword>
<evidence type="ECO:0000259" key="2">
    <source>
        <dbReference type="Pfam" id="PF08241"/>
    </source>
</evidence>
<sequence length="455" mass="51450">MTMAMRPASARRRHSDLRTVRIWSPYGCLAMVIGSLSMICHLNGAATSAFVRPSTNCRLYYNERGQMMMLHATAKPRTGLAQWLLDIALASPIWTHVLVPQARASIVRTAEENNIPWVAAKEWLKNQEDAPWNDPQRAEEYRKIQYPEYYKKSFHAYSDGNLSYDAAFEQELASRAVGARNFPQYSSRGEDVFRGAFEEGLSKLGASIHRRGDHDNEVVIVDFGCGTGTSTRRLAKQYPQATKLIGIDLSPYFIDVGKLLLKLAPSAIDTSDDCSDKHGWITTIDSDERIQLRQGDIASTQLPSNSVSAVNLSMVLHELPIYAAKEVILEAHRILKPGGQMWISEMDFESPAYKAQRENALLFSLLRATEPYLDEYADGMRELRNFIADKFGVLKINAATGRHYALFAEKSKNCLSDKDSKRYNVLEDYRFREDGSYSINDTHLKPWESKLDTNT</sequence>
<accession>A0ABD3SRE3</accession>
<dbReference type="CDD" id="cd02440">
    <property type="entry name" value="AdoMet_MTases"/>
    <property type="match status" value="1"/>
</dbReference>
<name>A0ABD3SRE3_9STRA</name>
<dbReference type="Gene3D" id="3.40.50.150">
    <property type="entry name" value="Vaccinia Virus protein VP39"/>
    <property type="match status" value="1"/>
</dbReference>
<keyword evidence="1" id="KW-0812">Transmembrane</keyword>
<dbReference type="Pfam" id="PF08241">
    <property type="entry name" value="Methyltransf_11"/>
    <property type="match status" value="1"/>
</dbReference>
<organism evidence="3 4">
    <name type="scientific">Cyclostephanos tholiformis</name>
    <dbReference type="NCBI Taxonomy" id="382380"/>
    <lineage>
        <taxon>Eukaryota</taxon>
        <taxon>Sar</taxon>
        <taxon>Stramenopiles</taxon>
        <taxon>Ochrophyta</taxon>
        <taxon>Bacillariophyta</taxon>
        <taxon>Coscinodiscophyceae</taxon>
        <taxon>Thalassiosirophycidae</taxon>
        <taxon>Stephanodiscales</taxon>
        <taxon>Stephanodiscaceae</taxon>
        <taxon>Cyclostephanos</taxon>
    </lineage>
</organism>
<dbReference type="InterPro" id="IPR050508">
    <property type="entry name" value="Methyltransf_Superfamily"/>
</dbReference>
<dbReference type="AlphaFoldDB" id="A0ABD3SRE3"/>
<dbReference type="SUPFAM" id="SSF53335">
    <property type="entry name" value="S-adenosyl-L-methionine-dependent methyltransferases"/>
    <property type="match status" value="1"/>
</dbReference>
<dbReference type="InterPro" id="IPR013216">
    <property type="entry name" value="Methyltransf_11"/>
</dbReference>
<gene>
    <name evidence="3" type="ORF">ACHAXA_006739</name>
</gene>